<dbReference type="STRING" id="1569628.A0A316UQM4"/>
<feature type="region of interest" description="Disordered" evidence="12">
    <location>
        <begin position="14"/>
        <end position="35"/>
    </location>
</feature>
<gene>
    <name evidence="14" type="ORF">BDZ90DRAFT_210941</name>
</gene>
<feature type="non-terminal residue" evidence="14">
    <location>
        <position position="167"/>
    </location>
</feature>
<dbReference type="InterPro" id="IPR016181">
    <property type="entry name" value="Acyl_CoA_acyltransferase"/>
</dbReference>
<dbReference type="PANTHER" id="PTHR20531:SF1">
    <property type="entry name" value="N-ALPHA-ACETYLTRANSFERASE 40"/>
    <property type="match status" value="1"/>
</dbReference>
<dbReference type="EC" id="2.3.1.257" evidence="4"/>
<dbReference type="Gene3D" id="3.40.630.30">
    <property type="match status" value="1"/>
</dbReference>
<dbReference type="PANTHER" id="PTHR20531">
    <property type="entry name" value="N-ALPHA-ACETYLTRANSFERASE 40"/>
    <property type="match status" value="1"/>
</dbReference>
<proteinExistence type="inferred from homology"/>
<comment type="catalytic activity">
    <reaction evidence="10">
        <text>N-terminal L-seryl-[histone H2A] + acetyl-CoA = N-terminal N(alpha)-acetyl-L-seryl-[histone H2A] + CoA + H(+)</text>
        <dbReference type="Rhea" id="RHEA:50600"/>
        <dbReference type="Rhea" id="RHEA-COMP:12742"/>
        <dbReference type="Rhea" id="RHEA-COMP:12744"/>
        <dbReference type="ChEBI" id="CHEBI:15378"/>
        <dbReference type="ChEBI" id="CHEBI:57287"/>
        <dbReference type="ChEBI" id="CHEBI:57288"/>
        <dbReference type="ChEBI" id="CHEBI:64738"/>
        <dbReference type="ChEBI" id="CHEBI:83690"/>
        <dbReference type="EC" id="2.3.1.257"/>
    </reaction>
</comment>
<comment type="similarity">
    <text evidence="3">Belongs to the acetyltransferase family. NAA40 subfamily.</text>
</comment>
<comment type="subcellular location">
    <subcellularLocation>
        <location evidence="2">Cytoplasm</location>
    </subcellularLocation>
    <subcellularLocation>
        <location evidence="1">Nucleus</location>
    </subcellularLocation>
</comment>
<evidence type="ECO:0000256" key="7">
    <source>
        <dbReference type="ARBA" id="ARBA00022679"/>
    </source>
</evidence>
<evidence type="ECO:0000313" key="14">
    <source>
        <dbReference type="EMBL" id="PWN27274.1"/>
    </source>
</evidence>
<dbReference type="Proteomes" id="UP000245884">
    <property type="component" value="Unassembled WGS sequence"/>
</dbReference>
<evidence type="ECO:0000256" key="6">
    <source>
        <dbReference type="ARBA" id="ARBA00022490"/>
    </source>
</evidence>
<dbReference type="GO" id="GO:1990189">
    <property type="term" value="F:protein N-terminal-serine acetyltransferase activity"/>
    <property type="evidence" value="ECO:0007669"/>
    <property type="project" value="UniProtKB-EC"/>
</dbReference>
<dbReference type="GO" id="GO:0010485">
    <property type="term" value="F:histone H4 acetyltransferase activity"/>
    <property type="evidence" value="ECO:0007669"/>
    <property type="project" value="InterPro"/>
</dbReference>
<dbReference type="RefSeq" id="XP_025361886.1">
    <property type="nucleotide sequence ID" value="XM_025504089.1"/>
</dbReference>
<evidence type="ECO:0000256" key="2">
    <source>
        <dbReference type="ARBA" id="ARBA00004496"/>
    </source>
</evidence>
<keyword evidence="8" id="KW-0539">Nucleus</keyword>
<dbReference type="OrthoDB" id="424551at2759"/>
<evidence type="ECO:0000256" key="10">
    <source>
        <dbReference type="ARBA" id="ARBA00047821"/>
    </source>
</evidence>
<evidence type="ECO:0000313" key="15">
    <source>
        <dbReference type="Proteomes" id="UP000245884"/>
    </source>
</evidence>
<evidence type="ECO:0000256" key="11">
    <source>
        <dbReference type="ARBA" id="ARBA00049524"/>
    </source>
</evidence>
<evidence type="ECO:0000256" key="3">
    <source>
        <dbReference type="ARBA" id="ARBA00008870"/>
    </source>
</evidence>
<dbReference type="PROSITE" id="PS51186">
    <property type="entry name" value="GNAT"/>
    <property type="match status" value="1"/>
</dbReference>
<organism evidence="14 15">
    <name type="scientific">Jaminaea rosea</name>
    <dbReference type="NCBI Taxonomy" id="1569628"/>
    <lineage>
        <taxon>Eukaryota</taxon>
        <taxon>Fungi</taxon>
        <taxon>Dikarya</taxon>
        <taxon>Basidiomycota</taxon>
        <taxon>Ustilaginomycotina</taxon>
        <taxon>Exobasidiomycetes</taxon>
        <taxon>Microstromatales</taxon>
        <taxon>Microstromatales incertae sedis</taxon>
        <taxon>Jaminaea</taxon>
    </lineage>
</organism>
<dbReference type="EMBL" id="KZ819668">
    <property type="protein sequence ID" value="PWN27274.1"/>
    <property type="molecule type" value="Genomic_DNA"/>
</dbReference>
<keyword evidence="9 14" id="KW-0012">Acyltransferase</keyword>
<evidence type="ECO:0000256" key="4">
    <source>
        <dbReference type="ARBA" id="ARBA00012950"/>
    </source>
</evidence>
<protein>
    <recommendedName>
        <fullName evidence="5">N-alpha-acetyltransferase 40</fullName>
        <ecNumber evidence="4">2.3.1.257</ecNumber>
    </recommendedName>
</protein>
<sequence>FSLFESNMRSSYEANANARGRDGNHAGPGGWDPEEKKEELFDDEARFLLLYPAKCQGETEEKTAAQRELLGFATFRFTVEPLHPSDPLNMHVVKRWGKIEVLYLYELQLSPALRGCGIGSALMDLLVCLARATHMRKLCLTVFKDNVGAKRFYERQGWSRDRISPGE</sequence>
<evidence type="ECO:0000256" key="5">
    <source>
        <dbReference type="ARBA" id="ARBA00015043"/>
    </source>
</evidence>
<name>A0A316UQM4_9BASI</name>
<dbReference type="GO" id="GO:0043998">
    <property type="term" value="F:histone H2A acetyltransferase activity"/>
    <property type="evidence" value="ECO:0007669"/>
    <property type="project" value="InterPro"/>
</dbReference>
<accession>A0A316UQM4</accession>
<dbReference type="InterPro" id="IPR039949">
    <property type="entry name" value="NAA40"/>
</dbReference>
<dbReference type="SUPFAM" id="SSF55729">
    <property type="entry name" value="Acyl-CoA N-acyltransferases (Nat)"/>
    <property type="match status" value="1"/>
</dbReference>
<dbReference type="GO" id="GO:0005634">
    <property type="term" value="C:nucleus"/>
    <property type="evidence" value="ECO:0007669"/>
    <property type="project" value="UniProtKB-SubCell"/>
</dbReference>
<reference evidence="14 15" key="1">
    <citation type="journal article" date="2018" name="Mol. Biol. Evol.">
        <title>Broad Genomic Sampling Reveals a Smut Pathogenic Ancestry of the Fungal Clade Ustilaginomycotina.</title>
        <authorList>
            <person name="Kijpornyongpan T."/>
            <person name="Mondo S.J."/>
            <person name="Barry K."/>
            <person name="Sandor L."/>
            <person name="Lee J."/>
            <person name="Lipzen A."/>
            <person name="Pangilinan J."/>
            <person name="LaButti K."/>
            <person name="Hainaut M."/>
            <person name="Henrissat B."/>
            <person name="Grigoriev I.V."/>
            <person name="Spatafora J.W."/>
            <person name="Aime M.C."/>
        </authorList>
    </citation>
    <scope>NUCLEOTIDE SEQUENCE [LARGE SCALE GENOMIC DNA]</scope>
    <source>
        <strain evidence="14 15">MCA 5214</strain>
    </source>
</reference>
<dbReference type="GO" id="GO:0005737">
    <property type="term" value="C:cytoplasm"/>
    <property type="evidence" value="ECO:0007669"/>
    <property type="project" value="UniProtKB-SubCell"/>
</dbReference>
<evidence type="ECO:0000256" key="12">
    <source>
        <dbReference type="SAM" id="MobiDB-lite"/>
    </source>
</evidence>
<comment type="catalytic activity">
    <reaction evidence="11">
        <text>N-terminal L-seryl-[histone H4] + acetyl-CoA = N-terminal N(alpha)-acetyl-L-seryl-[histone H4] + CoA + H(+)</text>
        <dbReference type="Rhea" id="RHEA:50596"/>
        <dbReference type="Rhea" id="RHEA-COMP:12740"/>
        <dbReference type="Rhea" id="RHEA-COMP:12743"/>
        <dbReference type="ChEBI" id="CHEBI:15378"/>
        <dbReference type="ChEBI" id="CHEBI:57287"/>
        <dbReference type="ChEBI" id="CHEBI:57288"/>
        <dbReference type="ChEBI" id="CHEBI:64738"/>
        <dbReference type="ChEBI" id="CHEBI:83690"/>
        <dbReference type="EC" id="2.3.1.257"/>
    </reaction>
</comment>
<evidence type="ECO:0000256" key="1">
    <source>
        <dbReference type="ARBA" id="ARBA00004123"/>
    </source>
</evidence>
<evidence type="ECO:0000256" key="8">
    <source>
        <dbReference type="ARBA" id="ARBA00023242"/>
    </source>
</evidence>
<keyword evidence="15" id="KW-1185">Reference proteome</keyword>
<dbReference type="InterPro" id="IPR000182">
    <property type="entry name" value="GNAT_dom"/>
</dbReference>
<evidence type="ECO:0000256" key="9">
    <source>
        <dbReference type="ARBA" id="ARBA00023315"/>
    </source>
</evidence>
<dbReference type="CDD" id="cd04301">
    <property type="entry name" value="NAT_SF"/>
    <property type="match status" value="1"/>
</dbReference>
<dbReference type="GeneID" id="37025912"/>
<dbReference type="Pfam" id="PF00583">
    <property type="entry name" value="Acetyltransf_1"/>
    <property type="match status" value="1"/>
</dbReference>
<feature type="domain" description="N-acetyltransferase" evidence="13">
    <location>
        <begin position="38"/>
        <end position="167"/>
    </location>
</feature>
<feature type="non-terminal residue" evidence="14">
    <location>
        <position position="1"/>
    </location>
</feature>
<keyword evidence="6" id="KW-0963">Cytoplasm</keyword>
<dbReference type="AlphaFoldDB" id="A0A316UQM4"/>
<keyword evidence="7 14" id="KW-0808">Transferase</keyword>
<evidence type="ECO:0000259" key="13">
    <source>
        <dbReference type="PROSITE" id="PS51186"/>
    </source>
</evidence>